<reference evidence="1" key="1">
    <citation type="journal article" date="2014" name="Front. Microbiol.">
        <title>High frequency of phylogenetically diverse reductive dehalogenase-homologous genes in deep subseafloor sedimentary metagenomes.</title>
        <authorList>
            <person name="Kawai M."/>
            <person name="Futagami T."/>
            <person name="Toyoda A."/>
            <person name="Takaki Y."/>
            <person name="Nishi S."/>
            <person name="Hori S."/>
            <person name="Arai W."/>
            <person name="Tsubouchi T."/>
            <person name="Morono Y."/>
            <person name="Uchiyama I."/>
            <person name="Ito T."/>
            <person name="Fujiyama A."/>
            <person name="Inagaki F."/>
            <person name="Takami H."/>
        </authorList>
    </citation>
    <scope>NUCLEOTIDE SEQUENCE</scope>
    <source>
        <strain evidence="1">Expedition CK06-06</strain>
    </source>
</reference>
<accession>X1M232</accession>
<organism evidence="1">
    <name type="scientific">marine sediment metagenome</name>
    <dbReference type="NCBI Taxonomy" id="412755"/>
    <lineage>
        <taxon>unclassified sequences</taxon>
        <taxon>metagenomes</taxon>
        <taxon>ecological metagenomes</taxon>
    </lineage>
</organism>
<feature type="non-terminal residue" evidence="1">
    <location>
        <position position="1"/>
    </location>
</feature>
<proteinExistence type="predicted"/>
<protein>
    <submittedName>
        <fullName evidence="1">Uncharacterized protein</fullName>
    </submittedName>
</protein>
<sequence length="62" mass="7447">DKAMRKRLTDQFKKAFKLPMIDLLPCYCEVLRKERSTIMALERPKHPFSRSLVEVAKRIREK</sequence>
<gene>
    <name evidence="1" type="ORF">S06H3_23936</name>
</gene>
<dbReference type="AlphaFoldDB" id="X1M232"/>
<evidence type="ECO:0000313" key="1">
    <source>
        <dbReference type="EMBL" id="GAI12116.1"/>
    </source>
</evidence>
<name>X1M232_9ZZZZ</name>
<comment type="caution">
    <text evidence="1">The sequence shown here is derived from an EMBL/GenBank/DDBJ whole genome shotgun (WGS) entry which is preliminary data.</text>
</comment>
<dbReference type="EMBL" id="BARV01013147">
    <property type="protein sequence ID" value="GAI12116.1"/>
    <property type="molecule type" value="Genomic_DNA"/>
</dbReference>